<feature type="compositionally biased region" description="Low complexity" evidence="1">
    <location>
        <begin position="119"/>
        <end position="139"/>
    </location>
</feature>
<feature type="compositionally biased region" description="Polar residues" evidence="1">
    <location>
        <begin position="555"/>
        <end position="572"/>
    </location>
</feature>
<protein>
    <submittedName>
        <fullName evidence="2">Uncharacterized protein</fullName>
    </submittedName>
</protein>
<gene>
    <name evidence="2" type="ORF">PPROV_000845900</name>
</gene>
<dbReference type="EMBL" id="BNJQ01000026">
    <property type="protein sequence ID" value="GHP09724.1"/>
    <property type="molecule type" value="Genomic_DNA"/>
</dbReference>
<feature type="region of interest" description="Disordered" evidence="1">
    <location>
        <begin position="109"/>
        <end position="144"/>
    </location>
</feature>
<feature type="compositionally biased region" description="Basic residues" evidence="1">
    <location>
        <begin position="18"/>
        <end position="27"/>
    </location>
</feature>
<proteinExistence type="predicted"/>
<dbReference type="AlphaFoldDB" id="A0A830HRF3"/>
<reference evidence="2" key="1">
    <citation type="submission" date="2020-10" db="EMBL/GenBank/DDBJ databases">
        <title>Unveiling of a novel bifunctional photoreceptor, Dualchrome1, isolated from a cosmopolitan green alga.</title>
        <authorList>
            <person name="Suzuki S."/>
            <person name="Kawachi M."/>
        </authorList>
    </citation>
    <scope>NUCLEOTIDE SEQUENCE</scope>
    <source>
        <strain evidence="2">NIES 2893</strain>
    </source>
</reference>
<dbReference type="Proteomes" id="UP000660262">
    <property type="component" value="Unassembled WGS sequence"/>
</dbReference>
<comment type="caution">
    <text evidence="2">The sequence shown here is derived from an EMBL/GenBank/DDBJ whole genome shotgun (WGS) entry which is preliminary data.</text>
</comment>
<evidence type="ECO:0000256" key="1">
    <source>
        <dbReference type="SAM" id="MobiDB-lite"/>
    </source>
</evidence>
<feature type="compositionally biased region" description="Gly residues" evidence="1">
    <location>
        <begin position="28"/>
        <end position="37"/>
    </location>
</feature>
<name>A0A830HRF3_9CHLO</name>
<feature type="region of interest" description="Disordered" evidence="1">
    <location>
        <begin position="483"/>
        <end position="514"/>
    </location>
</feature>
<evidence type="ECO:0000313" key="3">
    <source>
        <dbReference type="Proteomes" id="UP000660262"/>
    </source>
</evidence>
<feature type="region of interest" description="Disordered" evidence="1">
    <location>
        <begin position="554"/>
        <end position="575"/>
    </location>
</feature>
<accession>A0A830HRF3</accession>
<feature type="region of interest" description="Disordered" evidence="1">
    <location>
        <begin position="1"/>
        <end position="38"/>
    </location>
</feature>
<keyword evidence="3" id="KW-1185">Reference proteome</keyword>
<organism evidence="2 3">
    <name type="scientific">Pycnococcus provasolii</name>
    <dbReference type="NCBI Taxonomy" id="41880"/>
    <lineage>
        <taxon>Eukaryota</taxon>
        <taxon>Viridiplantae</taxon>
        <taxon>Chlorophyta</taxon>
        <taxon>Pseudoscourfieldiophyceae</taxon>
        <taxon>Pseudoscourfieldiales</taxon>
        <taxon>Pycnococcaceae</taxon>
        <taxon>Pycnococcus</taxon>
    </lineage>
</organism>
<evidence type="ECO:0000313" key="2">
    <source>
        <dbReference type="EMBL" id="GHP09724.1"/>
    </source>
</evidence>
<sequence>MQEEARTARGTPPEVKVHRGARKRGGRGRGGGGGGMLGSAMQAARVVEVEYVPMGRGDETVRRTREVSKKWMAGETFDVVAEYGAREILRAAEFHGDRIPPHLLKLEGSAEPQLTPRMSTSSSASVKNRVSSSSSSSMSPTETPRVSEALLTYLMDNKAHLNYSMSAPRPVRRSIDGDGHRWTAGDGTLKDVAREERLKRRTIAGSTCIRQAGFRRGCASRWSNDKHSAPIDSEYLDEYEDYFTELEEAEGGIESDDDNNAGMFSQCRIGEDVPFEGTLVEWMPDTWSESKRMPMSYAPPLRSTRAYEEVVRPTEVSETAAAALMAGGAMPYDLPSASRPHTASSVPRTPRDERLLVLPPRYRTMIARERDGGSLCLLNLKEKYAPGDGDIYERALAAASTRKMPGAAAVLPADVSRGPRRDWETEVLEHAMTAKAMARPDRTERRLKAWTSAWASVLSGNANGSANLDEHMEMLESVENLRAPGTTPADTMRSRASSFSGLGTRRLHTSHQSSAERIEAIEDEKEREAAIEEVAKASMAAATDVFRRMRLRTAPAQSSRGSGTASTMTSSIRRPTARRAATTMLFDHATMSDFAEAFGGKWASNPGNAPSSPSNLPCSPRMPMRRDVPACRRYVNAAGAKHADTRAMNLGLTVSRKRGSYGGTSSGAVTVR</sequence>